<evidence type="ECO:0000313" key="5">
    <source>
        <dbReference type="Proteomes" id="UP000295070"/>
    </source>
</evidence>
<dbReference type="GO" id="GO:0007399">
    <property type="term" value="P:nervous system development"/>
    <property type="evidence" value="ECO:0007669"/>
    <property type="project" value="UniProtKB-ARBA"/>
</dbReference>
<dbReference type="InterPro" id="IPR057106">
    <property type="entry name" value="NXPE4_C"/>
</dbReference>
<dbReference type="InterPro" id="IPR013783">
    <property type="entry name" value="Ig-like_fold"/>
</dbReference>
<protein>
    <recommendedName>
        <fullName evidence="3">NXPE C-terminal domain-containing protein</fullName>
    </recommendedName>
</protein>
<dbReference type="Gene3D" id="2.60.40.10">
    <property type="entry name" value="Immunoglobulins"/>
    <property type="match status" value="1"/>
</dbReference>
<accession>A0A484C5K3</accession>
<feature type="transmembrane region" description="Helical" evidence="2">
    <location>
        <begin position="12"/>
        <end position="30"/>
    </location>
</feature>
<evidence type="ECO:0000313" key="4">
    <source>
        <dbReference type="EMBL" id="TDG96914.1"/>
    </source>
</evidence>
<evidence type="ECO:0000259" key="3">
    <source>
        <dbReference type="Pfam" id="PF24536"/>
    </source>
</evidence>
<dbReference type="AlphaFoldDB" id="A0A484C5K3"/>
<dbReference type="Pfam" id="PF06312">
    <property type="entry name" value="Neurexophilin"/>
    <property type="match status" value="1"/>
</dbReference>
<dbReference type="PANTHER" id="PTHR16165">
    <property type="entry name" value="NXPE FAMILY MEMBER"/>
    <property type="match status" value="1"/>
</dbReference>
<keyword evidence="2" id="KW-1133">Transmembrane helix</keyword>
<dbReference type="PANTHER" id="PTHR16165:SF9">
    <property type="entry name" value="NXPE FAMILY MEMBER 3"/>
    <property type="match status" value="1"/>
</dbReference>
<dbReference type="Proteomes" id="UP000295070">
    <property type="component" value="Chromosome 23"/>
</dbReference>
<keyword evidence="2" id="KW-0472">Membrane</keyword>
<comment type="similarity">
    <text evidence="1">Belongs to the NXPE family.</text>
</comment>
<sequence length="556" mass="62074">MKARACIRKEHRAIFLCLAVVVVILVLRNMEILKTPSQFQHEVNSTIMAPRVSTDPDVHRGFCTFQPLSPEDAVEERLLLDSIAWPETPLLPTPLILEQTSDPAHSTFTILPGRGGRQWHVGDQLEVRINMSDFQGRPKKSGGDLLLARLHNQKLGAGVAGTVVDHLNGSYSAVFSLLWEGDAQVEVTLAHPSEAITVLKRLNSEEPDRIGFKSLFRSGSISETTICNVCLRPTQQPLCNHTDLRTGEPWFCYKPKNLSCDARINQAMAHYKGNLRANEQKLFQSGVNLKVYIRASGPANVTVLPKKEGQPEVESSIVKVGPSGYYYQGVWQALGGTTVRQFKAPAISQCLKGKVVHMHGDSTVRQFFEFLDAALPGLRVFDLHSTRQIGPFVALDYANNILVKFRFHGPPIQSAHVSNSKLRYIANEIDGLIGGTDIVVVFGIWAHFRTYPVQLYIRRLQSIRRAVVRLLDRAPGTVVIIRTGNPRDLSQINSDWHSLQCYKVLKTMFKGLNVHLIDAWEMVLAHHLPHNVHPPPPIIENMINVLLSYTCPQMGG</sequence>
<feature type="domain" description="NXPE C-terminal" evidence="3">
    <location>
        <begin position="331"/>
        <end position="551"/>
    </location>
</feature>
<reference evidence="4 5" key="1">
    <citation type="submission" date="2019-01" db="EMBL/GenBank/DDBJ databases">
        <title>A chromosome-scale genome assembly of the yellow perch, Perca flavescens.</title>
        <authorList>
            <person name="Feron R."/>
            <person name="Morvezen R."/>
            <person name="Bestin A."/>
            <person name="Haffray P."/>
            <person name="Klopp C."/>
            <person name="Zahm M."/>
            <person name="Cabau C."/>
            <person name="Roques C."/>
            <person name="Donnadieu C."/>
            <person name="Bouchez O."/>
            <person name="Christie M."/>
            <person name="Larson W."/>
            <person name="Guiguen Y."/>
        </authorList>
    </citation>
    <scope>NUCLEOTIDE SEQUENCE [LARGE SCALE GENOMIC DNA]</scope>
    <source>
        <strain evidence="4">YP-PL-M2</strain>
        <tissue evidence="4">Blood</tissue>
    </source>
</reference>
<evidence type="ECO:0000256" key="2">
    <source>
        <dbReference type="SAM" id="Phobius"/>
    </source>
</evidence>
<dbReference type="EMBL" id="SCKG01000023">
    <property type="protein sequence ID" value="TDG96914.1"/>
    <property type="molecule type" value="Genomic_DNA"/>
</dbReference>
<keyword evidence="5" id="KW-1185">Reference proteome</keyword>
<dbReference type="InterPro" id="IPR026845">
    <property type="entry name" value="NXPH/NXPE"/>
</dbReference>
<organism evidence="4 5">
    <name type="scientific">Perca flavescens</name>
    <name type="common">American yellow perch</name>
    <name type="synonym">Morone flavescens</name>
    <dbReference type="NCBI Taxonomy" id="8167"/>
    <lineage>
        <taxon>Eukaryota</taxon>
        <taxon>Metazoa</taxon>
        <taxon>Chordata</taxon>
        <taxon>Craniata</taxon>
        <taxon>Vertebrata</taxon>
        <taxon>Euteleostomi</taxon>
        <taxon>Actinopterygii</taxon>
        <taxon>Neopterygii</taxon>
        <taxon>Teleostei</taxon>
        <taxon>Neoteleostei</taxon>
        <taxon>Acanthomorphata</taxon>
        <taxon>Eupercaria</taxon>
        <taxon>Perciformes</taxon>
        <taxon>Percoidei</taxon>
        <taxon>Percidae</taxon>
        <taxon>Percinae</taxon>
        <taxon>Perca</taxon>
    </lineage>
</organism>
<proteinExistence type="inferred from homology"/>
<evidence type="ECO:0000256" key="1">
    <source>
        <dbReference type="ARBA" id="ARBA00005431"/>
    </source>
</evidence>
<dbReference type="Pfam" id="PF24536">
    <property type="entry name" value="NXPE4_C"/>
    <property type="match status" value="1"/>
</dbReference>
<keyword evidence="2" id="KW-0812">Transmembrane</keyword>
<dbReference type="SUPFAM" id="SSF81296">
    <property type="entry name" value="E set domains"/>
    <property type="match status" value="1"/>
</dbReference>
<gene>
    <name evidence="4" type="ORF">EPR50_G00233910</name>
</gene>
<dbReference type="InterPro" id="IPR014756">
    <property type="entry name" value="Ig_E-set"/>
</dbReference>
<comment type="caution">
    <text evidence="4">The sequence shown here is derived from an EMBL/GenBank/DDBJ whole genome shotgun (WGS) entry which is preliminary data.</text>
</comment>
<name>A0A484C5K3_PERFV</name>